<sequence>MFHWPKSHQDVLYRLWLLRRLTFVCSLLPVLSLASAGAPMETLLGAFLFVALLAALHGVVFPQGWVDALSLSLATAILILIAPHWPSFFEHPLNVAILIYFLFCLIPFVFNAINGHMPRRNRLRVTQYELDVPVDRGAASYLIRPDSSNGARSYGPCRPDGFIPVWLATIFPDKTNGLAYPTLQERLKSEPDYYVKILQERGFRQVSQSVLAGNDVLSTATRRSVTVMETEITPICEKRCQVTIREQGNALDLFGEMLFWLEDGNADHHREARDIAEGRPTLAIRSLPHVTLRIQLARMLRFLQPSKEG</sequence>
<dbReference type="RefSeq" id="WP_133840693.1">
    <property type="nucleotide sequence ID" value="NZ_FXXP01000001.1"/>
</dbReference>
<feature type="transmembrane region" description="Helical" evidence="1">
    <location>
        <begin position="97"/>
        <end position="114"/>
    </location>
</feature>
<organism evidence="2 3">
    <name type="scientific">Pelagimonas phthalicica</name>
    <dbReference type="NCBI Taxonomy" id="1037362"/>
    <lineage>
        <taxon>Bacteria</taxon>
        <taxon>Pseudomonadati</taxon>
        <taxon>Pseudomonadota</taxon>
        <taxon>Alphaproteobacteria</taxon>
        <taxon>Rhodobacterales</taxon>
        <taxon>Roseobacteraceae</taxon>
        <taxon>Pelagimonas</taxon>
    </lineage>
</organism>
<feature type="transmembrane region" description="Helical" evidence="1">
    <location>
        <begin position="44"/>
        <end position="61"/>
    </location>
</feature>
<dbReference type="Proteomes" id="UP000225972">
    <property type="component" value="Unassembled WGS sequence"/>
</dbReference>
<feature type="transmembrane region" description="Helical" evidence="1">
    <location>
        <begin position="21"/>
        <end position="38"/>
    </location>
</feature>
<dbReference type="AlphaFoldDB" id="A0A238J9U2"/>
<dbReference type="EMBL" id="FXXP01000001">
    <property type="protein sequence ID" value="SMX26957.1"/>
    <property type="molecule type" value="Genomic_DNA"/>
</dbReference>
<accession>A0A238J9U2</accession>
<keyword evidence="3" id="KW-1185">Reference proteome</keyword>
<keyword evidence="1" id="KW-1133">Transmembrane helix</keyword>
<name>A0A238J9U2_9RHOB</name>
<evidence type="ECO:0000313" key="2">
    <source>
        <dbReference type="EMBL" id="SMX26957.1"/>
    </source>
</evidence>
<evidence type="ECO:0000256" key="1">
    <source>
        <dbReference type="SAM" id="Phobius"/>
    </source>
</evidence>
<protein>
    <submittedName>
        <fullName evidence="2">Uncharacterized protein</fullName>
    </submittedName>
</protein>
<reference evidence="3" key="1">
    <citation type="submission" date="2017-05" db="EMBL/GenBank/DDBJ databases">
        <authorList>
            <person name="Rodrigo-Torres L."/>
            <person name="Arahal R. D."/>
            <person name="Lucena T."/>
        </authorList>
    </citation>
    <scope>NUCLEOTIDE SEQUENCE [LARGE SCALE GENOMIC DNA]</scope>
    <source>
        <strain evidence="3">CECT 8649</strain>
    </source>
</reference>
<keyword evidence="1" id="KW-0472">Membrane</keyword>
<gene>
    <name evidence="2" type="ORF">TRP8649_01058</name>
</gene>
<evidence type="ECO:0000313" key="3">
    <source>
        <dbReference type="Proteomes" id="UP000225972"/>
    </source>
</evidence>
<feature type="transmembrane region" description="Helical" evidence="1">
    <location>
        <begin position="68"/>
        <end position="85"/>
    </location>
</feature>
<keyword evidence="1" id="KW-0812">Transmembrane</keyword>
<proteinExistence type="predicted"/>